<sequence length="234" mass="26024">PVSTTEIPDGSIPPHYQEENLWIDSQQKQLSLKSVKTNDLNEYENANNYAVVEDRHSPIPYATTTLINGEKHKSSFSVFGEPQNGVGNGHVSRPSDFVMMTSPKIVGWGAAVPPNNKTASLNIFSQELKKELPRLGMVNLVPSQSSRSKQSKCNQAEDLLKDSFSLNSQEMGKGASLNVLTTFQTPLPSRKQMVVDYNKGQSINSILHYHEPRLTTHNHSHNHSHNGHSNHNAY</sequence>
<evidence type="ECO:0000313" key="3">
    <source>
        <dbReference type="Proteomes" id="UP000708208"/>
    </source>
</evidence>
<evidence type="ECO:0000256" key="1">
    <source>
        <dbReference type="SAM" id="MobiDB-lite"/>
    </source>
</evidence>
<feature type="non-terminal residue" evidence="2">
    <location>
        <position position="1"/>
    </location>
</feature>
<keyword evidence="3" id="KW-1185">Reference proteome</keyword>
<dbReference type="OrthoDB" id="10617387at2759"/>
<dbReference type="EMBL" id="CAJVCH010570242">
    <property type="protein sequence ID" value="CAG7834432.1"/>
    <property type="molecule type" value="Genomic_DNA"/>
</dbReference>
<organism evidence="2 3">
    <name type="scientific">Allacma fusca</name>
    <dbReference type="NCBI Taxonomy" id="39272"/>
    <lineage>
        <taxon>Eukaryota</taxon>
        <taxon>Metazoa</taxon>
        <taxon>Ecdysozoa</taxon>
        <taxon>Arthropoda</taxon>
        <taxon>Hexapoda</taxon>
        <taxon>Collembola</taxon>
        <taxon>Symphypleona</taxon>
        <taxon>Sminthuridae</taxon>
        <taxon>Allacma</taxon>
    </lineage>
</organism>
<accession>A0A8J2PZN5</accession>
<name>A0A8J2PZN5_9HEXA</name>
<proteinExistence type="predicted"/>
<gene>
    <name evidence="2" type="ORF">AFUS01_LOCUS43941</name>
</gene>
<dbReference type="AlphaFoldDB" id="A0A8J2PZN5"/>
<evidence type="ECO:0000313" key="2">
    <source>
        <dbReference type="EMBL" id="CAG7834432.1"/>
    </source>
</evidence>
<comment type="caution">
    <text evidence="2">The sequence shown here is derived from an EMBL/GenBank/DDBJ whole genome shotgun (WGS) entry which is preliminary data.</text>
</comment>
<protein>
    <submittedName>
        <fullName evidence="2">Uncharacterized protein</fullName>
    </submittedName>
</protein>
<feature type="compositionally biased region" description="Basic residues" evidence="1">
    <location>
        <begin position="216"/>
        <end position="228"/>
    </location>
</feature>
<dbReference type="Proteomes" id="UP000708208">
    <property type="component" value="Unassembled WGS sequence"/>
</dbReference>
<reference evidence="2" key="1">
    <citation type="submission" date="2021-06" db="EMBL/GenBank/DDBJ databases">
        <authorList>
            <person name="Hodson N. C."/>
            <person name="Mongue J. A."/>
            <person name="Jaron S. K."/>
        </authorList>
    </citation>
    <scope>NUCLEOTIDE SEQUENCE</scope>
</reference>
<feature type="region of interest" description="Disordered" evidence="1">
    <location>
        <begin position="215"/>
        <end position="234"/>
    </location>
</feature>